<reference evidence="2" key="1">
    <citation type="journal article" date="2015" name="PLoS Genet.">
        <title>The dynamic genome and transcriptome of the human fungal pathogen Blastomyces and close relative Emmonsia.</title>
        <authorList>
            <person name="Munoz J.F."/>
            <person name="Gauthier G.M."/>
            <person name="Desjardins C.A."/>
            <person name="Gallo J.E."/>
            <person name="Holder J."/>
            <person name="Sullivan T.D."/>
            <person name="Marty A.J."/>
            <person name="Carmen J.C."/>
            <person name="Chen Z."/>
            <person name="Ding L."/>
            <person name="Gujja S."/>
            <person name="Magrini V."/>
            <person name="Misas E."/>
            <person name="Mitreva M."/>
            <person name="Priest M."/>
            <person name="Saif S."/>
            <person name="Whiston E.A."/>
            <person name="Young S."/>
            <person name="Zeng Q."/>
            <person name="Goldman W.E."/>
            <person name="Mardis E.R."/>
            <person name="Taylor J.W."/>
            <person name="McEwen J.G."/>
            <person name="Clay O.K."/>
            <person name="Klein B.S."/>
            <person name="Cuomo C.A."/>
        </authorList>
    </citation>
    <scope>NUCLEOTIDE SEQUENCE [LARGE SCALE GENOMIC DNA]</scope>
    <source>
        <strain evidence="2">SLH14081</strain>
    </source>
</reference>
<proteinExistence type="predicted"/>
<organism evidence="1 2">
    <name type="scientific">Blastomyces gilchristii (strain SLH14081)</name>
    <name type="common">Blastomyces dermatitidis</name>
    <dbReference type="NCBI Taxonomy" id="559298"/>
    <lineage>
        <taxon>Eukaryota</taxon>
        <taxon>Fungi</taxon>
        <taxon>Dikarya</taxon>
        <taxon>Ascomycota</taxon>
        <taxon>Pezizomycotina</taxon>
        <taxon>Eurotiomycetes</taxon>
        <taxon>Eurotiomycetidae</taxon>
        <taxon>Onygenales</taxon>
        <taxon>Ajellomycetaceae</taxon>
        <taxon>Blastomyces</taxon>
    </lineage>
</organism>
<evidence type="ECO:0000313" key="1">
    <source>
        <dbReference type="EMBL" id="OAT08439.1"/>
    </source>
</evidence>
<dbReference type="VEuPathDB" id="FungiDB:BDBG_04386"/>
<dbReference type="Proteomes" id="UP000002038">
    <property type="component" value="Unassembled WGS sequence"/>
</dbReference>
<dbReference type="AlphaFoldDB" id="A0A179UMK4"/>
<dbReference type="EMBL" id="GG657454">
    <property type="protein sequence ID" value="OAT08439.1"/>
    <property type="molecule type" value="Genomic_DNA"/>
</dbReference>
<dbReference type="RefSeq" id="XP_031578288.1">
    <property type="nucleotide sequence ID" value="XM_031721646.1"/>
</dbReference>
<dbReference type="KEGG" id="bgh:BDBG_04386"/>
<name>A0A179UMK4_BLAGS</name>
<protein>
    <submittedName>
        <fullName evidence="1">Uncharacterized protein</fullName>
    </submittedName>
</protein>
<accession>A0A179UMK4</accession>
<keyword evidence="2" id="KW-1185">Reference proteome</keyword>
<evidence type="ECO:0000313" key="2">
    <source>
        <dbReference type="Proteomes" id="UP000002038"/>
    </source>
</evidence>
<gene>
    <name evidence="1" type="ORF">BDBG_04386</name>
</gene>
<dbReference type="GeneID" id="8505042"/>
<sequence length="107" mass="12225">MQCQNDTRKQPPLNPVMHTNGEANVTCQREKQSTLQFPNNEVKAKFVIRFPFLELVPFTRTLGPDLDLCEVDYSVDNSPMPCRDDRSVAWWRGGAPVLREAFSINSL</sequence>